<dbReference type="SUPFAM" id="SSF48179">
    <property type="entry name" value="6-phosphogluconate dehydrogenase C-terminal domain-like"/>
    <property type="match status" value="1"/>
</dbReference>
<keyword evidence="11" id="KW-0732">Signal</keyword>
<dbReference type="Gene3D" id="1.10.3730.10">
    <property type="entry name" value="ProC C-terminal domain-like"/>
    <property type="match status" value="1"/>
</dbReference>
<comment type="pathway">
    <text evidence="1">Amino-acid biosynthesis; L-proline biosynthesis; L-proline from L-glutamate 5-semialdehyde: step 1/1.</text>
</comment>
<dbReference type="EMBL" id="HBUF01636766">
    <property type="protein sequence ID" value="CAG6784298.1"/>
    <property type="molecule type" value="Transcribed_RNA"/>
</dbReference>
<evidence type="ECO:0000256" key="10">
    <source>
        <dbReference type="ARBA" id="ARBA00049975"/>
    </source>
</evidence>
<dbReference type="InterPro" id="IPR036291">
    <property type="entry name" value="NAD(P)-bd_dom_sf"/>
</dbReference>
<keyword evidence="6" id="KW-0560">Oxidoreductase</keyword>
<keyword evidence="4" id="KW-0641">Proline biosynthesis</keyword>
<evidence type="ECO:0000256" key="11">
    <source>
        <dbReference type="SAM" id="SignalP"/>
    </source>
</evidence>
<dbReference type="Pfam" id="PF14748">
    <property type="entry name" value="P5CR_dimer"/>
    <property type="match status" value="1"/>
</dbReference>
<keyword evidence="5" id="KW-0521">NADP</keyword>
<dbReference type="EMBL" id="HBUF01352058">
    <property type="protein sequence ID" value="CAG6714656.1"/>
    <property type="molecule type" value="Transcribed_RNA"/>
</dbReference>
<evidence type="ECO:0000256" key="8">
    <source>
        <dbReference type="ARBA" id="ARBA00039786"/>
    </source>
</evidence>
<sequence length="327" mass="35106">MKGIVIFCVALIATKNTNAGPVKPSDMGMEDSVEHHVPMWSKVGFIGAGNMAQAVATSLIRTGLCIPAQIIASAPSERFKFHWPEPMDFCHDNARIINEAEYIFLSMKPQYLDQAVQGLVNDKIVLNGSKAIVSMLVGVDLATLKKKLSPLIPDPKNAPEIIRIMPNVAMKYGKGITGLCHDNIKPDNEHLMMTQKILEQGGIVEMIPEKLMNGFGAIAGSGAAYLFLVMDAMADGAVKQGIPRDMALRIATQLLKGAGQLAHKDLIRLDHPAQAHPSVLKDSICSPGGSSIAGIHALEKAGVRCAFIDAIEAAKKRSDEIGQLAKE</sequence>
<evidence type="ECO:0000259" key="13">
    <source>
        <dbReference type="Pfam" id="PF14748"/>
    </source>
</evidence>
<dbReference type="Pfam" id="PF03807">
    <property type="entry name" value="F420_oxidored"/>
    <property type="match status" value="1"/>
</dbReference>
<name>A0A8D9BFM0_9HEMI</name>
<dbReference type="HAMAP" id="MF_01925">
    <property type="entry name" value="P5C_reductase"/>
    <property type="match status" value="1"/>
</dbReference>
<dbReference type="Gene3D" id="3.40.50.720">
    <property type="entry name" value="NAD(P)-binding Rossmann-like Domain"/>
    <property type="match status" value="1"/>
</dbReference>
<comment type="similarity">
    <text evidence="2">Belongs to the pyrroline-5-carboxylate reductase family.</text>
</comment>
<dbReference type="AlphaFoldDB" id="A0A8D9BFM0"/>
<evidence type="ECO:0000256" key="6">
    <source>
        <dbReference type="ARBA" id="ARBA00023002"/>
    </source>
</evidence>
<dbReference type="EMBL" id="HBUF01236809">
    <property type="protein sequence ID" value="CAG6675480.1"/>
    <property type="molecule type" value="Transcribed_RNA"/>
</dbReference>
<dbReference type="GO" id="GO:0055129">
    <property type="term" value="P:L-proline biosynthetic process"/>
    <property type="evidence" value="ECO:0007669"/>
    <property type="project" value="UniProtKB-UniPathway"/>
</dbReference>
<dbReference type="EMBL" id="HBUF01352059">
    <property type="protein sequence ID" value="CAG6714657.1"/>
    <property type="molecule type" value="Transcribed_RNA"/>
</dbReference>
<dbReference type="NCBIfam" id="TIGR00112">
    <property type="entry name" value="proC"/>
    <property type="match status" value="1"/>
</dbReference>
<dbReference type="FunFam" id="1.10.3730.10:FF:000001">
    <property type="entry name" value="Pyrroline-5-carboxylate reductase"/>
    <property type="match status" value="1"/>
</dbReference>
<feature type="domain" description="Pyrroline-5-carboxylate reductase dimerisation" evidence="13">
    <location>
        <begin position="209"/>
        <end position="320"/>
    </location>
</feature>
<evidence type="ECO:0000256" key="1">
    <source>
        <dbReference type="ARBA" id="ARBA00005205"/>
    </source>
</evidence>
<dbReference type="EC" id="1.5.1.2" evidence="3"/>
<comment type="subunit">
    <text evidence="7">Homodecamer; composed of 5 homodimers.</text>
</comment>
<dbReference type="SUPFAM" id="SSF51735">
    <property type="entry name" value="NAD(P)-binding Rossmann-fold domains"/>
    <property type="match status" value="1"/>
</dbReference>
<dbReference type="InterPro" id="IPR029036">
    <property type="entry name" value="P5CR_dimer"/>
</dbReference>
<evidence type="ECO:0000256" key="5">
    <source>
        <dbReference type="ARBA" id="ARBA00022857"/>
    </source>
</evidence>
<keyword evidence="4" id="KW-0028">Amino-acid biosynthesis</keyword>
<dbReference type="GO" id="GO:0004735">
    <property type="term" value="F:pyrroline-5-carboxylate reductase activity"/>
    <property type="evidence" value="ECO:0007669"/>
    <property type="project" value="UniProtKB-EC"/>
</dbReference>
<feature type="signal peptide" evidence="11">
    <location>
        <begin position="1"/>
        <end position="19"/>
    </location>
</feature>
<comment type="function">
    <text evidence="10">Oxidoreductase that catalyzes the last step in proline biosynthesis, which corresponds to the reduction of pyrroline-5-carboxylate (P5C) to L-proline using NAD(P)H. Proline is synthesized from either glutamate or ornithine; both are converted to P5C, and then to proline via pyrroline-5-carboxylate reductases (PYCRs). PYCR3 is exclusively linked to the biosynthesis of proline from ornithine.</text>
</comment>
<dbReference type="InterPro" id="IPR000304">
    <property type="entry name" value="Pyrroline-COOH_reductase"/>
</dbReference>
<proteinExistence type="inferred from homology"/>
<dbReference type="EMBL" id="HBUF01636767">
    <property type="protein sequence ID" value="CAG6784300.1"/>
    <property type="molecule type" value="Transcribed_RNA"/>
</dbReference>
<evidence type="ECO:0000259" key="12">
    <source>
        <dbReference type="Pfam" id="PF03807"/>
    </source>
</evidence>
<dbReference type="UniPathway" id="UPA00098">
    <property type="reaction ID" value="UER00361"/>
</dbReference>
<organism evidence="14">
    <name type="scientific">Cacopsylla melanoneura</name>
    <dbReference type="NCBI Taxonomy" id="428564"/>
    <lineage>
        <taxon>Eukaryota</taxon>
        <taxon>Metazoa</taxon>
        <taxon>Ecdysozoa</taxon>
        <taxon>Arthropoda</taxon>
        <taxon>Hexapoda</taxon>
        <taxon>Insecta</taxon>
        <taxon>Pterygota</taxon>
        <taxon>Neoptera</taxon>
        <taxon>Paraneoptera</taxon>
        <taxon>Hemiptera</taxon>
        <taxon>Sternorrhyncha</taxon>
        <taxon>Psylloidea</taxon>
        <taxon>Psyllidae</taxon>
        <taxon>Psyllinae</taxon>
        <taxon>Cacopsylla</taxon>
    </lineage>
</organism>
<accession>A0A8D9BFM0</accession>
<evidence type="ECO:0000256" key="3">
    <source>
        <dbReference type="ARBA" id="ARBA00012855"/>
    </source>
</evidence>
<evidence type="ECO:0000256" key="2">
    <source>
        <dbReference type="ARBA" id="ARBA00005525"/>
    </source>
</evidence>
<dbReference type="EMBL" id="HBUF01236810">
    <property type="protein sequence ID" value="CAG6675482.1"/>
    <property type="molecule type" value="Transcribed_RNA"/>
</dbReference>
<dbReference type="InterPro" id="IPR028939">
    <property type="entry name" value="P5C_Rdtase_cat_N"/>
</dbReference>
<dbReference type="InterPro" id="IPR008927">
    <property type="entry name" value="6-PGluconate_DH-like_C_sf"/>
</dbReference>
<evidence type="ECO:0000256" key="4">
    <source>
        <dbReference type="ARBA" id="ARBA00022650"/>
    </source>
</evidence>
<dbReference type="EMBL" id="HBUF01636768">
    <property type="protein sequence ID" value="CAG6784302.1"/>
    <property type="molecule type" value="Transcribed_RNA"/>
</dbReference>
<evidence type="ECO:0000256" key="7">
    <source>
        <dbReference type="ARBA" id="ARBA00038523"/>
    </source>
</evidence>
<feature type="chain" id="PRO_5033672538" description="Pyrroline-5-carboxylate reductase 3" evidence="11">
    <location>
        <begin position="20"/>
        <end position="327"/>
    </location>
</feature>
<dbReference type="EMBL" id="HBUF01050354">
    <property type="protein sequence ID" value="CAG6621509.1"/>
    <property type="molecule type" value="Transcribed_RNA"/>
</dbReference>
<evidence type="ECO:0000256" key="9">
    <source>
        <dbReference type="ARBA" id="ARBA00042532"/>
    </source>
</evidence>
<dbReference type="PANTHER" id="PTHR11645:SF0">
    <property type="entry name" value="PYRROLINE-5-CARBOXYLATE REDUCTASE 3"/>
    <property type="match status" value="1"/>
</dbReference>
<dbReference type="PANTHER" id="PTHR11645">
    <property type="entry name" value="PYRROLINE-5-CARBOXYLATE REDUCTASE"/>
    <property type="match status" value="1"/>
</dbReference>
<protein>
    <recommendedName>
        <fullName evidence="8">Pyrroline-5-carboxylate reductase 3</fullName>
        <ecNumber evidence="3">1.5.1.2</ecNumber>
    </recommendedName>
    <alternativeName>
        <fullName evidence="9">Pyrroline-5-carboxylate reductase-like protein</fullName>
    </alternativeName>
</protein>
<evidence type="ECO:0000313" key="14">
    <source>
        <dbReference type="EMBL" id="CAG6784298.1"/>
    </source>
</evidence>
<reference evidence="14" key="1">
    <citation type="submission" date="2021-05" db="EMBL/GenBank/DDBJ databases">
        <authorList>
            <person name="Alioto T."/>
            <person name="Alioto T."/>
            <person name="Gomez Garrido J."/>
        </authorList>
    </citation>
    <scope>NUCLEOTIDE SEQUENCE</scope>
</reference>
<feature type="domain" description="Pyrroline-5-carboxylate reductase catalytic N-terminal" evidence="12">
    <location>
        <begin position="42"/>
        <end position="125"/>
    </location>
</feature>